<name>A0A2A5S0A9_9LACT</name>
<dbReference type="AlphaFoldDB" id="A0A2A5S0A9"/>
<accession>A0A2A5S0A9</accession>
<keyword evidence="2" id="KW-1133">Transmembrane helix</keyword>
<dbReference type="OrthoDB" id="9797543at2"/>
<dbReference type="RefSeq" id="WP_068161772.1">
    <property type="nucleotide sequence ID" value="NZ_JXJX01000006.1"/>
</dbReference>
<evidence type="ECO:0000313" key="3">
    <source>
        <dbReference type="EMBL" id="PCS06921.1"/>
    </source>
</evidence>
<evidence type="ECO:0000256" key="2">
    <source>
        <dbReference type="SAM" id="Phobius"/>
    </source>
</evidence>
<dbReference type="PANTHER" id="PTHR34475">
    <property type="match status" value="1"/>
</dbReference>
<sequence length="290" mass="31625">MVEKTVGQVLRAKRATLDMTLKQVEDYTKIQKTYIIALEQDDYDALPGDFYIKAYLKQYAERLGLDSDQLIDAYEEGAMIEVDEPIDHSVNYRFIKPSERDDQEQVTNARKTWRYYLPITILGGVACLIVIAISIVVLLNNPKKDDIAENLYTVSASSSVSTKSSQKQEKKSTPESSSAPTPATPKTEIQVTGQGQTLTAKVKHAPNPVKVNLSVAENTEIWLGMTNSDLAGGQVTLTSQTPVVATLSDKTTVLTVGKTSGLMINIGDTPLDLSSIGAPDTPATLTIEIE</sequence>
<evidence type="ECO:0000256" key="1">
    <source>
        <dbReference type="SAM" id="MobiDB-lite"/>
    </source>
</evidence>
<dbReference type="SUPFAM" id="SSF47413">
    <property type="entry name" value="lambda repressor-like DNA-binding domains"/>
    <property type="match status" value="1"/>
</dbReference>
<comment type="caution">
    <text evidence="3">The sequence shown here is derived from an EMBL/GenBank/DDBJ whole genome shotgun (WGS) entry which is preliminary data.</text>
</comment>
<dbReference type="Pfam" id="PF13413">
    <property type="entry name" value="HTH_25"/>
    <property type="match status" value="1"/>
</dbReference>
<keyword evidence="2" id="KW-0812">Transmembrane</keyword>
<dbReference type="Proteomes" id="UP000242246">
    <property type="component" value="Unassembled WGS sequence"/>
</dbReference>
<dbReference type="InterPro" id="IPR050400">
    <property type="entry name" value="Bact_Cytoskel_RodZ"/>
</dbReference>
<feature type="transmembrane region" description="Helical" evidence="2">
    <location>
        <begin position="115"/>
        <end position="139"/>
    </location>
</feature>
<reference evidence="3 4" key="1">
    <citation type="submission" date="2014-12" db="EMBL/GenBank/DDBJ databases">
        <title>Draft genome sequences of 10 type strains of Lactococcus.</title>
        <authorList>
            <person name="Sun Z."/>
            <person name="Zhong Z."/>
            <person name="Liu W."/>
            <person name="Zhang W."/>
            <person name="Zhang H."/>
        </authorList>
    </citation>
    <scope>NUCLEOTIDE SEQUENCE [LARGE SCALE GENOMIC DNA]</scope>
    <source>
        <strain evidence="3 4">DSM 20686</strain>
    </source>
</reference>
<dbReference type="STRING" id="1348632.GCA_001591745_00762"/>
<keyword evidence="4" id="KW-1185">Reference proteome</keyword>
<dbReference type="GO" id="GO:0003677">
    <property type="term" value="F:DNA binding"/>
    <property type="evidence" value="ECO:0007669"/>
    <property type="project" value="InterPro"/>
</dbReference>
<feature type="region of interest" description="Disordered" evidence="1">
    <location>
        <begin position="158"/>
        <end position="194"/>
    </location>
</feature>
<evidence type="ECO:0000313" key="4">
    <source>
        <dbReference type="Proteomes" id="UP000242246"/>
    </source>
</evidence>
<organism evidence="3 4">
    <name type="scientific">Pseudolactococcus plantarum</name>
    <dbReference type="NCBI Taxonomy" id="1365"/>
    <lineage>
        <taxon>Bacteria</taxon>
        <taxon>Bacillati</taxon>
        <taxon>Bacillota</taxon>
        <taxon>Bacilli</taxon>
        <taxon>Lactobacillales</taxon>
        <taxon>Streptococcaceae</taxon>
        <taxon>Pseudolactococcus</taxon>
    </lineage>
</organism>
<dbReference type="Gene3D" id="1.10.260.40">
    <property type="entry name" value="lambda repressor-like DNA-binding domains"/>
    <property type="match status" value="1"/>
</dbReference>
<protein>
    <recommendedName>
        <fullName evidence="5">Helix-turn-helix domain-containing protein</fullName>
    </recommendedName>
</protein>
<dbReference type="EMBL" id="JXJX01000006">
    <property type="protein sequence ID" value="PCS06921.1"/>
    <property type="molecule type" value="Genomic_DNA"/>
</dbReference>
<evidence type="ECO:0008006" key="5">
    <source>
        <dbReference type="Google" id="ProtNLM"/>
    </source>
</evidence>
<keyword evidence="2" id="KW-0472">Membrane</keyword>
<proteinExistence type="predicted"/>
<dbReference type="PANTHER" id="PTHR34475:SF1">
    <property type="entry name" value="CYTOSKELETON PROTEIN RODZ"/>
    <property type="match status" value="1"/>
</dbReference>
<gene>
    <name evidence="3" type="ORF">RU87_GL001381</name>
</gene>
<dbReference type="InterPro" id="IPR010982">
    <property type="entry name" value="Lambda_DNA-bd_dom_sf"/>
</dbReference>
<feature type="compositionally biased region" description="Low complexity" evidence="1">
    <location>
        <begin position="174"/>
        <end position="188"/>
    </location>
</feature>